<dbReference type="PIRSF" id="PIRSF031900">
    <property type="entry name" value="UCP031900"/>
    <property type="match status" value="1"/>
</dbReference>
<accession>G0A3H3</accession>
<dbReference type="HOGENOM" id="CLU_059147_2_0_6"/>
<dbReference type="RefSeq" id="WP_013818523.1">
    <property type="nucleotide sequence ID" value="NC_015572.1"/>
</dbReference>
<feature type="domain" description="Phytase-like" evidence="1">
    <location>
        <begin position="79"/>
        <end position="335"/>
    </location>
</feature>
<dbReference type="AlphaFoldDB" id="G0A3H3"/>
<evidence type="ECO:0000259" key="1">
    <source>
        <dbReference type="Pfam" id="PF13449"/>
    </source>
</evidence>
<keyword evidence="3" id="KW-1185">Reference proteome</keyword>
<organism evidence="2 3">
    <name type="scientific">Methylomonas methanica (strain DSM 25384 / MC09)</name>
    <dbReference type="NCBI Taxonomy" id="857087"/>
    <lineage>
        <taxon>Bacteria</taxon>
        <taxon>Pseudomonadati</taxon>
        <taxon>Pseudomonadota</taxon>
        <taxon>Gammaproteobacteria</taxon>
        <taxon>Methylococcales</taxon>
        <taxon>Methylococcaceae</taxon>
        <taxon>Methylomonas</taxon>
    </lineage>
</organism>
<dbReference type="InterPro" id="IPR027372">
    <property type="entry name" value="Phytase-like_dom"/>
</dbReference>
<dbReference type="eggNOG" id="COG4246">
    <property type="taxonomic scope" value="Bacteria"/>
</dbReference>
<dbReference type="EMBL" id="CP002738">
    <property type="protein sequence ID" value="AEG00272.1"/>
    <property type="molecule type" value="Genomic_DNA"/>
</dbReference>
<reference evidence="3" key="3">
    <citation type="submission" date="2011-05" db="EMBL/GenBank/DDBJ databases">
        <title>Complete sequence of Methylomonas methanica MC09.</title>
        <authorList>
            <consortium name="US DOE Joint Genome Institute"/>
            <person name="Lucas S."/>
            <person name="Han J."/>
            <person name="Lapidus A."/>
            <person name="Cheng J.-F."/>
            <person name="Goodwin L."/>
            <person name="Pitluck S."/>
            <person name="Peters L."/>
            <person name="Mikhailova N."/>
            <person name="Teshima H."/>
            <person name="Han C."/>
            <person name="Tapia R."/>
            <person name="Land M."/>
            <person name="Hauser L."/>
            <person name="Kyrpides N."/>
            <person name="Ivanova N."/>
            <person name="Pagani I."/>
            <person name="Stein L."/>
            <person name="Woyke T."/>
        </authorList>
    </citation>
    <scope>NUCLEOTIDE SEQUENCE [LARGE SCALE GENOMIC DNA]</scope>
    <source>
        <strain evidence="3">MC09</strain>
    </source>
</reference>
<dbReference type="Proteomes" id="UP000008888">
    <property type="component" value="Chromosome"/>
</dbReference>
<dbReference type="Pfam" id="PF13449">
    <property type="entry name" value="Phytase-like"/>
    <property type="match status" value="1"/>
</dbReference>
<dbReference type="STRING" id="857087.Metme_1856"/>
<reference evidence="2 3" key="1">
    <citation type="journal article" date="2011" name="J. Bacteriol.">
        <title>Complete Genome Sequence of the Aerobic Marine Methanotroph Methylomonas methanica MC09.</title>
        <authorList>
            <person name="Boden R."/>
            <person name="Cunliffe M."/>
            <person name="Scanlan J."/>
            <person name="Moussard H."/>
            <person name="Kits K.D."/>
            <person name="Klotz M.G."/>
            <person name="Jetten M.S."/>
            <person name="Vuilleumier S."/>
            <person name="Han J."/>
            <person name="Peters L."/>
            <person name="Mikhailova N."/>
            <person name="Teshima H."/>
            <person name="Tapia R."/>
            <person name="Kyrpides N."/>
            <person name="Ivanova N."/>
            <person name="Pagani I."/>
            <person name="Cheng J.F."/>
            <person name="Goodwin L."/>
            <person name="Han C."/>
            <person name="Hauser L."/>
            <person name="Land M.L."/>
            <person name="Lapidus A."/>
            <person name="Lucas S."/>
            <person name="Pitluck S."/>
            <person name="Woyke T."/>
            <person name="Stein L."/>
            <person name="Murrell J.C."/>
        </authorList>
    </citation>
    <scope>NUCLEOTIDE SEQUENCE [LARGE SCALE GENOMIC DNA]</scope>
    <source>
        <strain evidence="2 3">MC09</strain>
    </source>
</reference>
<gene>
    <name evidence="2" type="ordered locus">Metme_1856</name>
</gene>
<evidence type="ECO:0000313" key="3">
    <source>
        <dbReference type="Proteomes" id="UP000008888"/>
    </source>
</evidence>
<dbReference type="KEGG" id="mmt:Metme_1856"/>
<dbReference type="InterPro" id="IPR014567">
    <property type="entry name" value="UCP031900"/>
</dbReference>
<proteinExistence type="predicted"/>
<reference key="2">
    <citation type="submission" date="2011-05" db="EMBL/GenBank/DDBJ databases">
        <title>Complete genome sequence of the aerobic marine methanotroph Methylomonas methanica MC09.</title>
        <authorList>
            <person name="Boden R."/>
            <person name="Cunliffe M."/>
            <person name="Scanlan J."/>
            <person name="Moussard H."/>
            <person name="Kits K.D."/>
            <person name="Klotz M."/>
            <person name="Jetten M."/>
            <person name="Vuilleumier S."/>
            <person name="Han J."/>
            <person name="Peters L."/>
            <person name="Mikhailova N."/>
            <person name="Teshima H."/>
            <person name="Tapia R."/>
            <person name="Kyrpides N."/>
            <person name="Ivanova N."/>
            <person name="Pagani I."/>
            <person name="Cheng J.-F."/>
            <person name="Goodwin L."/>
            <person name="Han C."/>
            <person name="Hauser L."/>
            <person name="Land M."/>
            <person name="Lapidus A."/>
            <person name="Lucas S."/>
            <person name="Pitluck S."/>
            <person name="Woyke T."/>
            <person name="Stein L.Y."/>
            <person name="Murrell C."/>
        </authorList>
    </citation>
    <scope>NUCLEOTIDE SEQUENCE</scope>
    <source>
        <strain>MC09</strain>
    </source>
</reference>
<evidence type="ECO:0000313" key="2">
    <source>
        <dbReference type="EMBL" id="AEG00272.1"/>
    </source>
</evidence>
<protein>
    <recommendedName>
        <fullName evidence="1">Phytase-like domain-containing protein</fullName>
    </recommendedName>
</protein>
<sequence>MRKGLIILFVSLASGVAVLFVAYLVFRKPQTSLTQAENLSLTITPLASADMTELFGNDFFIAPGLVFIQGLELSSRNPHFGGWSGIAVTKNDSRLSAVSDTGHWLEADLLTDHGQITAMNAARIGPLRNTRGNTLRESGYGDIEAIGMDDNRFYLAFESYRSGIWSAPRRASLEHTGFERWPSPAEMTRLPVGRGLEALAVIDGADENSSRLLAIAERNYGKVGARTPAWIFKTDRQAEAFFYIPLTDGYDVSDAAFHPQCGLFLLQRKLTGFGRFYVRLLKLEPRLSGAWTNAVQQRLFEASSAGRAIDNMEGLAVTRDPAGECRLYLLSDSNFLPIQKTVLLKFGYRS</sequence>
<name>G0A3H3_METMM</name>
<dbReference type="OrthoDB" id="9798693at2"/>